<accession>C5BJD5</accession>
<dbReference type="SUPFAM" id="SSF46689">
    <property type="entry name" value="Homeodomain-like"/>
    <property type="match status" value="1"/>
</dbReference>
<feature type="DNA-binding region" description="H-T-H motif" evidence="4">
    <location>
        <begin position="28"/>
        <end position="47"/>
    </location>
</feature>
<dbReference type="InterPro" id="IPR009057">
    <property type="entry name" value="Homeodomain-like_sf"/>
</dbReference>
<dbReference type="OrthoDB" id="5982141at2"/>
<evidence type="ECO:0000313" key="6">
    <source>
        <dbReference type="EMBL" id="ACR12096.1"/>
    </source>
</evidence>
<dbReference type="AlphaFoldDB" id="C5BJD5"/>
<dbReference type="SUPFAM" id="SSF48498">
    <property type="entry name" value="Tetracyclin repressor-like, C-terminal domain"/>
    <property type="match status" value="1"/>
</dbReference>
<dbReference type="eggNOG" id="COG1309">
    <property type="taxonomic scope" value="Bacteria"/>
</dbReference>
<keyword evidence="7" id="KW-1185">Reference proteome</keyword>
<dbReference type="Gene3D" id="1.10.357.10">
    <property type="entry name" value="Tetracycline Repressor, domain 2"/>
    <property type="match status" value="1"/>
</dbReference>
<dbReference type="PANTHER" id="PTHR47506">
    <property type="entry name" value="TRANSCRIPTIONAL REGULATORY PROTEIN"/>
    <property type="match status" value="1"/>
</dbReference>
<proteinExistence type="predicted"/>
<evidence type="ECO:0000256" key="4">
    <source>
        <dbReference type="PROSITE-ProRule" id="PRU00335"/>
    </source>
</evidence>
<dbReference type="STRING" id="377629.TERTU_2144"/>
<dbReference type="Pfam" id="PF00440">
    <property type="entry name" value="TetR_N"/>
    <property type="match status" value="1"/>
</dbReference>
<dbReference type="HOGENOM" id="CLU_069356_28_1_6"/>
<keyword evidence="3" id="KW-0804">Transcription</keyword>
<evidence type="ECO:0000256" key="3">
    <source>
        <dbReference type="ARBA" id="ARBA00023163"/>
    </source>
</evidence>
<evidence type="ECO:0000313" key="7">
    <source>
        <dbReference type="Proteomes" id="UP000009080"/>
    </source>
</evidence>
<dbReference type="PROSITE" id="PS50977">
    <property type="entry name" value="HTH_TETR_2"/>
    <property type="match status" value="1"/>
</dbReference>
<dbReference type="GO" id="GO:0003677">
    <property type="term" value="F:DNA binding"/>
    <property type="evidence" value="ECO:0007669"/>
    <property type="project" value="UniProtKB-UniRule"/>
</dbReference>
<feature type="domain" description="HTH tetR-type" evidence="5">
    <location>
        <begin position="5"/>
        <end position="65"/>
    </location>
</feature>
<evidence type="ECO:0000256" key="2">
    <source>
        <dbReference type="ARBA" id="ARBA00023125"/>
    </source>
</evidence>
<dbReference type="KEGG" id="ttu:TERTU_2144"/>
<dbReference type="EMBL" id="CP001614">
    <property type="protein sequence ID" value="ACR12096.1"/>
    <property type="molecule type" value="Genomic_DNA"/>
</dbReference>
<dbReference type="RefSeq" id="WP_015818208.1">
    <property type="nucleotide sequence ID" value="NC_012997.1"/>
</dbReference>
<sequence length="208" mass="24012">MSNNIETRERLLETALNLLWRRNYNAVGVNEICKQAGVTKGSFYHHFESKAALFCQASEYSWQSTKQVVDEIMSPMNPPLEQLKRYLRFVFSRKFDIDAGTVRDCSYTFSASELGCDFATIAQTQRDILQRSITYNRALIQALKQADLLEKDICAESTARLFAQYFHGMVSFARIENNFDAIKTDMTTAIFRLLGLKQEHWFDPFDDA</sequence>
<organism evidence="6 7">
    <name type="scientific">Teredinibacter turnerae (strain ATCC 39867 / T7901)</name>
    <dbReference type="NCBI Taxonomy" id="377629"/>
    <lineage>
        <taxon>Bacteria</taxon>
        <taxon>Pseudomonadati</taxon>
        <taxon>Pseudomonadota</taxon>
        <taxon>Gammaproteobacteria</taxon>
        <taxon>Cellvibrionales</taxon>
        <taxon>Cellvibrionaceae</taxon>
        <taxon>Teredinibacter</taxon>
    </lineage>
</organism>
<evidence type="ECO:0000259" key="5">
    <source>
        <dbReference type="PROSITE" id="PS50977"/>
    </source>
</evidence>
<reference evidence="6 7" key="1">
    <citation type="journal article" date="2009" name="PLoS ONE">
        <title>The complete genome of Teredinibacter turnerae T7901: an intracellular endosymbiont of marine wood-boring bivalves (shipworms).</title>
        <authorList>
            <person name="Yang J.C."/>
            <person name="Madupu R."/>
            <person name="Durkin A.S."/>
            <person name="Ekborg N.A."/>
            <person name="Pedamallu C.S."/>
            <person name="Hostetler J.B."/>
            <person name="Radune D."/>
            <person name="Toms B.S."/>
            <person name="Henrissat B."/>
            <person name="Coutinho P.M."/>
            <person name="Schwarz S."/>
            <person name="Field L."/>
            <person name="Trindade-Silva A.E."/>
            <person name="Soares C.A.G."/>
            <person name="Elshahawi S."/>
            <person name="Hanora A."/>
            <person name="Schmidt E.W."/>
            <person name="Haygood M.G."/>
            <person name="Posfai J."/>
            <person name="Benner J."/>
            <person name="Madinger C."/>
            <person name="Nove J."/>
            <person name="Anton B."/>
            <person name="Chaudhary K."/>
            <person name="Foster J."/>
            <person name="Holman A."/>
            <person name="Kumar S."/>
            <person name="Lessard P.A."/>
            <person name="Luyten Y.A."/>
            <person name="Slatko B."/>
            <person name="Wood N."/>
            <person name="Wu B."/>
            <person name="Teplitski M."/>
            <person name="Mougous J.D."/>
            <person name="Ward N."/>
            <person name="Eisen J.A."/>
            <person name="Badger J.H."/>
            <person name="Distel D.L."/>
        </authorList>
    </citation>
    <scope>NUCLEOTIDE SEQUENCE [LARGE SCALE GENOMIC DNA]</scope>
    <source>
        <strain evidence="7">ATCC 39867 / T7901</strain>
    </source>
</reference>
<dbReference type="InterPro" id="IPR036271">
    <property type="entry name" value="Tet_transcr_reg_TetR-rel_C_sf"/>
</dbReference>
<keyword evidence="2 4" id="KW-0238">DNA-binding</keyword>
<dbReference type="Proteomes" id="UP000009080">
    <property type="component" value="Chromosome"/>
</dbReference>
<dbReference type="PANTHER" id="PTHR47506:SF1">
    <property type="entry name" value="HTH-TYPE TRANSCRIPTIONAL REGULATOR YJDC"/>
    <property type="match status" value="1"/>
</dbReference>
<dbReference type="InterPro" id="IPR001647">
    <property type="entry name" value="HTH_TetR"/>
</dbReference>
<evidence type="ECO:0000256" key="1">
    <source>
        <dbReference type="ARBA" id="ARBA00023015"/>
    </source>
</evidence>
<gene>
    <name evidence="6" type="ordered locus">TERTU_2144</name>
</gene>
<dbReference type="PRINTS" id="PR00455">
    <property type="entry name" value="HTHTETR"/>
</dbReference>
<keyword evidence="1" id="KW-0805">Transcription regulation</keyword>
<name>C5BJD5_TERTT</name>
<dbReference type="GeneID" id="58409742"/>
<protein>
    <submittedName>
        <fullName evidence="6">Transcriptional regulator</fullName>
    </submittedName>
</protein>